<evidence type="ECO:0000256" key="1">
    <source>
        <dbReference type="PROSITE-ProRule" id="PRU00782"/>
    </source>
</evidence>
<comment type="caution">
    <text evidence="1">Lacks conserved residue(s) required for the propagation of feature annotation.</text>
</comment>
<proteinExistence type="inferred from homology"/>
<organism evidence="3 4">
    <name type="scientific">Nothobranchius furzeri</name>
    <name type="common">Turquoise killifish</name>
    <dbReference type="NCBI Taxonomy" id="105023"/>
    <lineage>
        <taxon>Eukaryota</taxon>
        <taxon>Metazoa</taxon>
        <taxon>Chordata</taxon>
        <taxon>Craniata</taxon>
        <taxon>Vertebrata</taxon>
        <taxon>Euteleostomi</taxon>
        <taxon>Actinopterygii</taxon>
        <taxon>Neopterygii</taxon>
        <taxon>Teleostei</taxon>
        <taxon>Neoteleostei</taxon>
        <taxon>Acanthomorphata</taxon>
        <taxon>Ovalentaria</taxon>
        <taxon>Atherinomorphae</taxon>
        <taxon>Cyprinodontiformes</taxon>
        <taxon>Nothobranchiidae</taxon>
        <taxon>Nothobranchius</taxon>
    </lineage>
</organism>
<dbReference type="Gene3D" id="4.10.270.10">
    <property type="entry name" value="Myosin, subunit A"/>
    <property type="match status" value="1"/>
</dbReference>
<dbReference type="AlphaFoldDB" id="A0A9D2YQ76"/>
<comment type="similarity">
    <text evidence="1">Belongs to the TRAFAC class myosin-kinesin ATPase superfamily. Myosin family.</text>
</comment>
<dbReference type="EMBL" id="JAAVVJ010000004">
    <property type="protein sequence ID" value="KAF7223549.1"/>
    <property type="molecule type" value="Genomic_DNA"/>
</dbReference>
<keyword evidence="1" id="KW-0505">Motor protein</keyword>
<protein>
    <submittedName>
        <fullName evidence="3">Unconventional myosin-XV-like</fullName>
    </submittedName>
</protein>
<comment type="caution">
    <text evidence="3">The sequence shown here is derived from an EMBL/GenBank/DDBJ whole genome shotgun (WGS) entry which is preliminary data.</text>
</comment>
<dbReference type="KEGG" id="nfu:107388943"/>
<accession>A0A9D2YQ76</accession>
<dbReference type="PANTHER" id="PTHR22692:SF21">
    <property type="entry name" value="MYOSIN XVA"/>
    <property type="match status" value="1"/>
</dbReference>
<dbReference type="GO" id="GO:0016459">
    <property type="term" value="C:myosin complex"/>
    <property type="evidence" value="ECO:0007669"/>
    <property type="project" value="UniProtKB-KW"/>
</dbReference>
<gene>
    <name evidence="3" type="ORF">G4P62_001233</name>
</gene>
<dbReference type="SMART" id="SM00015">
    <property type="entry name" value="IQ"/>
    <property type="match status" value="2"/>
</dbReference>
<sequence length="141" mass="16534">MLHKLCPAKEGTYQVGVSKIFLKEDLYQLLEGKRDRVLDIAAMTLQRYTRMCFVRKNFVKFKGCMTLFQGRCRGYLARKKFALRRKYLIKLRSAVLLIVNRQRYMRTVVEPARKAEEVSEGENKGVFPLKVMSKSLLLVHE</sequence>
<dbReference type="InterPro" id="IPR000048">
    <property type="entry name" value="IQ_motif_EF-hand-BS"/>
</dbReference>
<dbReference type="InterPro" id="IPR027417">
    <property type="entry name" value="P-loop_NTPase"/>
</dbReference>
<dbReference type="SUPFAM" id="SSF52540">
    <property type="entry name" value="P-loop containing nucleoside triphosphate hydrolases"/>
    <property type="match status" value="1"/>
</dbReference>
<name>A0A9D2YQ76_NOTFU</name>
<dbReference type="PANTHER" id="PTHR22692">
    <property type="entry name" value="MYOSIN VII, XV"/>
    <property type="match status" value="1"/>
</dbReference>
<dbReference type="Pfam" id="PF00612">
    <property type="entry name" value="IQ"/>
    <property type="match status" value="2"/>
</dbReference>
<feature type="domain" description="Myosin motor" evidence="2">
    <location>
        <begin position="1"/>
        <end position="35"/>
    </location>
</feature>
<dbReference type="Proteomes" id="UP000822369">
    <property type="component" value="Chromosome 4"/>
</dbReference>
<dbReference type="PROSITE" id="PS51456">
    <property type="entry name" value="MYOSIN_MOTOR"/>
    <property type="match status" value="1"/>
</dbReference>
<dbReference type="InterPro" id="IPR051567">
    <property type="entry name" value="Unconventional_Myosin_ATPase"/>
</dbReference>
<keyword evidence="1" id="KW-0518">Myosin</keyword>
<evidence type="ECO:0000313" key="3">
    <source>
        <dbReference type="EMBL" id="KAF7223549.1"/>
    </source>
</evidence>
<dbReference type="GO" id="GO:0003774">
    <property type="term" value="F:cytoskeletal motor activity"/>
    <property type="evidence" value="ECO:0007669"/>
    <property type="project" value="InterPro"/>
</dbReference>
<dbReference type="PROSITE" id="PS50096">
    <property type="entry name" value="IQ"/>
    <property type="match status" value="1"/>
</dbReference>
<dbReference type="InterPro" id="IPR001609">
    <property type="entry name" value="Myosin_head_motor_dom-like"/>
</dbReference>
<evidence type="ECO:0000313" key="4">
    <source>
        <dbReference type="Proteomes" id="UP000822369"/>
    </source>
</evidence>
<reference evidence="3" key="1">
    <citation type="submission" date="2020-03" db="EMBL/GenBank/DDBJ databases">
        <title>Intra-Species Differences in Population Size shape Life History and Genome Evolution.</title>
        <authorList>
            <person name="Willemsen D."/>
            <person name="Cui R."/>
            <person name="Valenzano D.R."/>
        </authorList>
    </citation>
    <scope>NUCLEOTIDE SEQUENCE</scope>
    <source>
        <strain evidence="3">GRZ</strain>
        <tissue evidence="3">Whole</tissue>
    </source>
</reference>
<keyword evidence="1" id="KW-0009">Actin-binding</keyword>
<evidence type="ECO:0000259" key="2">
    <source>
        <dbReference type="PROSITE" id="PS51456"/>
    </source>
</evidence>
<dbReference type="GO" id="GO:0005524">
    <property type="term" value="F:ATP binding"/>
    <property type="evidence" value="ECO:0007669"/>
    <property type="project" value="InterPro"/>
</dbReference>
<dbReference type="Gene3D" id="1.20.5.4820">
    <property type="match status" value="1"/>
</dbReference>
<dbReference type="GO" id="GO:0003779">
    <property type="term" value="F:actin binding"/>
    <property type="evidence" value="ECO:0007669"/>
    <property type="project" value="UniProtKB-KW"/>
</dbReference>